<evidence type="ECO:0000256" key="4">
    <source>
        <dbReference type="ARBA" id="ARBA00022840"/>
    </source>
</evidence>
<sequence length="232" mass="25773">MNIQSNSAVSLKNIVKIFKAGNETVNILNKADFEIKRGDTVAITGESGTGKSTLLHIMGTLLKPDSGSIEYFGQSDVYSLSDANLARFRNKNIGFVFQFHYLLNEFSCLENAAMPLLIRKENKNAAFKIAKDYLCEMGLEKRLNFKPYMLSGGEQQRAAIARALVCSPEVILMDEPTGNLDPRHAEKLHEIIIGLNKKYGKTLAIVTHDANFSAMMSRKIKISNGLIEEVNL</sequence>
<evidence type="ECO:0000259" key="5">
    <source>
        <dbReference type="PROSITE" id="PS50893"/>
    </source>
</evidence>
<dbReference type="PROSITE" id="PS00211">
    <property type="entry name" value="ABC_TRANSPORTER_1"/>
    <property type="match status" value="1"/>
</dbReference>
<evidence type="ECO:0000256" key="3">
    <source>
        <dbReference type="ARBA" id="ARBA00022741"/>
    </source>
</evidence>
<dbReference type="SMART" id="SM00382">
    <property type="entry name" value="AAA"/>
    <property type="match status" value="1"/>
</dbReference>
<gene>
    <name evidence="6" type="ORF">EVJ48_04330</name>
</gene>
<evidence type="ECO:0000256" key="2">
    <source>
        <dbReference type="ARBA" id="ARBA00022448"/>
    </source>
</evidence>
<comment type="similarity">
    <text evidence="1">Belongs to the ABC transporter superfamily.</text>
</comment>
<dbReference type="Pfam" id="PF00005">
    <property type="entry name" value="ABC_tran"/>
    <property type="match status" value="1"/>
</dbReference>
<dbReference type="InterPro" id="IPR017871">
    <property type="entry name" value="ABC_transporter-like_CS"/>
</dbReference>
<evidence type="ECO:0000313" key="6">
    <source>
        <dbReference type="EMBL" id="RZV39575.1"/>
    </source>
</evidence>
<dbReference type="Gene3D" id="3.40.50.300">
    <property type="entry name" value="P-loop containing nucleotide triphosphate hydrolases"/>
    <property type="match status" value="1"/>
</dbReference>
<dbReference type="EMBL" id="SHMQ01000009">
    <property type="protein sequence ID" value="RZV39575.1"/>
    <property type="molecule type" value="Genomic_DNA"/>
</dbReference>
<feature type="domain" description="ABC transporter" evidence="5">
    <location>
        <begin position="9"/>
        <end position="232"/>
    </location>
</feature>
<protein>
    <submittedName>
        <fullName evidence="6">ABC transporter ATP-binding protein</fullName>
    </submittedName>
</protein>
<keyword evidence="4 6" id="KW-0067">ATP-binding</keyword>
<keyword evidence="3" id="KW-0547">Nucleotide-binding</keyword>
<dbReference type="CDD" id="cd03255">
    <property type="entry name" value="ABC_MJ0796_LolCDE_FtsE"/>
    <property type="match status" value="1"/>
</dbReference>
<keyword evidence="2" id="KW-0813">Transport</keyword>
<dbReference type="PANTHER" id="PTHR42798">
    <property type="entry name" value="LIPOPROTEIN-RELEASING SYSTEM ATP-BINDING PROTEIN LOLD"/>
    <property type="match status" value="1"/>
</dbReference>
<reference evidence="6 7" key="1">
    <citation type="submission" date="2019-01" db="EMBL/GenBank/DDBJ databases">
        <title>Insights into ecological role of a new deltaproteobacterial order Candidatus Sinidesulfobacterales (Sva0485) by metagenomics and metatranscriptomics.</title>
        <authorList>
            <person name="Tan S."/>
            <person name="Liu J."/>
            <person name="Fang Y."/>
            <person name="Hedlund B."/>
            <person name="Lian Z.-H."/>
            <person name="Huang L.-Y."/>
            <person name="Li J.-T."/>
            <person name="Huang L.-N."/>
            <person name="Li W.-J."/>
            <person name="Jiang H.-C."/>
            <person name="Dong H.-L."/>
            <person name="Shu W.-S."/>
        </authorList>
    </citation>
    <scope>NUCLEOTIDE SEQUENCE [LARGE SCALE GENOMIC DNA]</scope>
    <source>
        <strain evidence="6">AP4</strain>
    </source>
</reference>
<dbReference type="AlphaFoldDB" id="A0A520XEP7"/>
<dbReference type="InterPro" id="IPR027417">
    <property type="entry name" value="P-loop_NTPase"/>
</dbReference>
<dbReference type="InterPro" id="IPR003593">
    <property type="entry name" value="AAA+_ATPase"/>
</dbReference>
<name>A0A520XEP7_9DELT</name>
<evidence type="ECO:0000313" key="7">
    <source>
        <dbReference type="Proteomes" id="UP000322454"/>
    </source>
</evidence>
<accession>A0A520XEP7</accession>
<dbReference type="SUPFAM" id="SSF52540">
    <property type="entry name" value="P-loop containing nucleoside triphosphate hydrolases"/>
    <property type="match status" value="1"/>
</dbReference>
<organism evidence="6 7">
    <name type="scientific">Candidatus Acidulodesulfobacterium acidiphilum</name>
    <dbReference type="NCBI Taxonomy" id="2597224"/>
    <lineage>
        <taxon>Bacteria</taxon>
        <taxon>Deltaproteobacteria</taxon>
        <taxon>Candidatus Acidulodesulfobacterales</taxon>
        <taxon>Candidatus Acidulodesulfobacterium</taxon>
    </lineage>
</organism>
<dbReference type="PANTHER" id="PTHR42798:SF2">
    <property type="entry name" value="ABC TRANSPORTER ATP-BINDING PROTEIN MG467-RELATED"/>
    <property type="match status" value="1"/>
</dbReference>
<dbReference type="InterPro" id="IPR017911">
    <property type="entry name" value="MacB-like_ATP-bd"/>
</dbReference>
<dbReference type="Proteomes" id="UP000322454">
    <property type="component" value="Unassembled WGS sequence"/>
</dbReference>
<evidence type="ECO:0000256" key="1">
    <source>
        <dbReference type="ARBA" id="ARBA00005417"/>
    </source>
</evidence>
<dbReference type="PROSITE" id="PS50893">
    <property type="entry name" value="ABC_TRANSPORTER_2"/>
    <property type="match status" value="1"/>
</dbReference>
<dbReference type="InterPro" id="IPR003439">
    <property type="entry name" value="ABC_transporter-like_ATP-bd"/>
</dbReference>
<dbReference type="GO" id="GO:0016887">
    <property type="term" value="F:ATP hydrolysis activity"/>
    <property type="evidence" value="ECO:0007669"/>
    <property type="project" value="InterPro"/>
</dbReference>
<dbReference type="GO" id="GO:0005524">
    <property type="term" value="F:ATP binding"/>
    <property type="evidence" value="ECO:0007669"/>
    <property type="project" value="UniProtKB-KW"/>
</dbReference>
<comment type="caution">
    <text evidence="6">The sequence shown here is derived from an EMBL/GenBank/DDBJ whole genome shotgun (WGS) entry which is preliminary data.</text>
</comment>
<proteinExistence type="inferred from homology"/>